<dbReference type="Proteomes" id="UP001652660">
    <property type="component" value="Chromosome 7e"/>
</dbReference>
<dbReference type="PANTHER" id="PTHR33710">
    <property type="entry name" value="BNAC02G09200D PROTEIN"/>
    <property type="match status" value="1"/>
</dbReference>
<reference evidence="2" key="1">
    <citation type="submission" date="2025-08" db="UniProtKB">
        <authorList>
            <consortium name="RefSeq"/>
        </authorList>
    </citation>
    <scope>IDENTIFICATION</scope>
    <source>
        <tissue evidence="2">Leaves</tissue>
    </source>
</reference>
<evidence type="ECO:0000313" key="1">
    <source>
        <dbReference type="Proteomes" id="UP001652660"/>
    </source>
</evidence>
<dbReference type="PANTHER" id="PTHR33710:SF62">
    <property type="entry name" value="DUF4283 DOMAIN PROTEIN"/>
    <property type="match status" value="1"/>
</dbReference>
<protein>
    <submittedName>
        <fullName evidence="2">Uncharacterized protein</fullName>
    </submittedName>
</protein>
<dbReference type="Gene3D" id="3.60.10.10">
    <property type="entry name" value="Endonuclease/exonuclease/phosphatase"/>
    <property type="match status" value="1"/>
</dbReference>
<dbReference type="SUPFAM" id="SSF56219">
    <property type="entry name" value="DNase I-like"/>
    <property type="match status" value="1"/>
</dbReference>
<sequence>MVGAICIGGSTLCDEYKEHGRSSFNDIASNKEKWGGRRREEWSFRDFKHFIADNDLIDVGFDGNPWTWCNNWENEGEIKQRLDRMLCTPTGFQRFDKTRCKHVDNYSSDHSMLVVDTEPVEEKRRKKFIFDKRVALLKWKNSFQHNSRKEINRIKAEMERLRESPDFNRRAMDELKIQLKRAYSNEELYWAQKSRVTWLKEGNKNSQFFHASVKGRMRRNRMSNVQRDDGTWTTNERELREEVASYYKQLFDSQGTEGVEDILRGIPNTISNQMNVNLTRTITEAEIKSALFSMNPNKAPGPDGQTPLFFQKF</sequence>
<name>A0ABM4V9K3_COFAR</name>
<dbReference type="GeneID" id="140011322"/>
<dbReference type="RefSeq" id="XP_071916215.1">
    <property type="nucleotide sequence ID" value="XM_072060114.1"/>
</dbReference>
<accession>A0ABM4V9K3</accession>
<organism evidence="1 2">
    <name type="scientific">Coffea arabica</name>
    <name type="common">Arabian coffee</name>
    <dbReference type="NCBI Taxonomy" id="13443"/>
    <lineage>
        <taxon>Eukaryota</taxon>
        <taxon>Viridiplantae</taxon>
        <taxon>Streptophyta</taxon>
        <taxon>Embryophyta</taxon>
        <taxon>Tracheophyta</taxon>
        <taxon>Spermatophyta</taxon>
        <taxon>Magnoliopsida</taxon>
        <taxon>eudicotyledons</taxon>
        <taxon>Gunneridae</taxon>
        <taxon>Pentapetalae</taxon>
        <taxon>asterids</taxon>
        <taxon>lamiids</taxon>
        <taxon>Gentianales</taxon>
        <taxon>Rubiaceae</taxon>
        <taxon>Ixoroideae</taxon>
        <taxon>Gardenieae complex</taxon>
        <taxon>Bertiereae - Coffeeae clade</taxon>
        <taxon>Coffeeae</taxon>
        <taxon>Coffea</taxon>
    </lineage>
</organism>
<evidence type="ECO:0000313" key="2">
    <source>
        <dbReference type="RefSeq" id="XP_071916215.1"/>
    </source>
</evidence>
<proteinExistence type="predicted"/>
<gene>
    <name evidence="2" type="primary">LOC140011322</name>
</gene>
<dbReference type="InterPro" id="IPR036691">
    <property type="entry name" value="Endo/exonu/phosph_ase_sf"/>
</dbReference>
<keyword evidence="1" id="KW-1185">Reference proteome</keyword>